<proteinExistence type="predicted"/>
<reference evidence="2 3" key="1">
    <citation type="submission" date="2014-10" db="EMBL/GenBank/DDBJ databases">
        <title>Genome sequence of Novosphingobium malaysiense MUSC 273(T).</title>
        <authorList>
            <person name="Lee L.-H."/>
        </authorList>
    </citation>
    <scope>NUCLEOTIDE SEQUENCE [LARGE SCALE GENOMIC DNA]</scope>
    <source>
        <strain evidence="2 3">MUSC 273</strain>
    </source>
</reference>
<organism evidence="2 3">
    <name type="scientific">Novosphingobium malaysiense</name>
    <dbReference type="NCBI Taxonomy" id="1348853"/>
    <lineage>
        <taxon>Bacteria</taxon>
        <taxon>Pseudomonadati</taxon>
        <taxon>Pseudomonadota</taxon>
        <taxon>Alphaproteobacteria</taxon>
        <taxon>Sphingomonadales</taxon>
        <taxon>Sphingomonadaceae</taxon>
        <taxon>Novosphingobium</taxon>
    </lineage>
</organism>
<dbReference type="STRING" id="1348853.LK12_16160"/>
<gene>
    <name evidence="2" type="ORF">LK12_16160</name>
</gene>
<dbReference type="InterPro" id="IPR051200">
    <property type="entry name" value="Host-pathogen_enzymatic-act"/>
</dbReference>
<dbReference type="PANTHER" id="PTHR47197">
    <property type="entry name" value="PROTEIN NIRF"/>
    <property type="match status" value="1"/>
</dbReference>
<dbReference type="OrthoDB" id="7221977at2"/>
<dbReference type="InterPro" id="IPR011044">
    <property type="entry name" value="Quino_amine_DH_bsu"/>
</dbReference>
<dbReference type="AlphaFoldDB" id="A0A0B1ZI69"/>
<dbReference type="Gene3D" id="2.130.10.10">
    <property type="entry name" value="YVTN repeat-like/Quinoprotein amine dehydrogenase"/>
    <property type="match status" value="1"/>
</dbReference>
<sequence length="361" mass="39857">MKMFRLALAALGATTAAASTQAATIVLGGYPDQIQMVDDTSGKVVQKVDLKTGLPTNIQFSADGKRIYITTLTTGGIEVMDAASRKIISSVSLNTPVTRYRFSGGVPDQSGRYFYIVGNRIDKEADLYRFSKPRFMKVDLKSGEVVKAVDFDPEDESPGYRTKLAIAPDGKTLYVFQKKVLVVDTADLKVVDRIDLQKPDFPGMQNVGMGGGLETLRQAGTYVSVFNSEDPYIHNKVFGIARFDLSARTFDFEPIGPAPEEMAGLEVTPDGKDGYTVAVMGDLGNKRCEFWHFDLTTNTALDKAEFPCRSRFYFSMSRDGKKLYIYGAGYDIAVYDAKTLKFEQDWELTNDITMAGLLTLP</sequence>
<feature type="signal peptide" evidence="1">
    <location>
        <begin position="1"/>
        <end position="22"/>
    </location>
</feature>
<name>A0A0B1ZI69_9SPHN</name>
<dbReference type="InterPro" id="IPR015943">
    <property type="entry name" value="WD40/YVTN_repeat-like_dom_sf"/>
</dbReference>
<evidence type="ECO:0008006" key="4">
    <source>
        <dbReference type="Google" id="ProtNLM"/>
    </source>
</evidence>
<comment type="caution">
    <text evidence="2">The sequence shown here is derived from an EMBL/GenBank/DDBJ whole genome shotgun (WGS) entry which is preliminary data.</text>
</comment>
<dbReference type="RefSeq" id="WP_039286294.1">
    <property type="nucleotide sequence ID" value="NZ_JTDI01000005.1"/>
</dbReference>
<evidence type="ECO:0000313" key="3">
    <source>
        <dbReference type="Proteomes" id="UP000031057"/>
    </source>
</evidence>
<keyword evidence="3" id="KW-1185">Reference proteome</keyword>
<dbReference type="SUPFAM" id="SSF50969">
    <property type="entry name" value="YVTN repeat-like/Quinoprotein amine dehydrogenase"/>
    <property type="match status" value="1"/>
</dbReference>
<evidence type="ECO:0000313" key="2">
    <source>
        <dbReference type="EMBL" id="KHK90192.1"/>
    </source>
</evidence>
<protein>
    <recommendedName>
        <fullName evidence="4">Quinohemoprotein amine dehydrogenase</fullName>
    </recommendedName>
</protein>
<keyword evidence="1" id="KW-0732">Signal</keyword>
<dbReference type="EMBL" id="JTDI01000005">
    <property type="protein sequence ID" value="KHK90192.1"/>
    <property type="molecule type" value="Genomic_DNA"/>
</dbReference>
<evidence type="ECO:0000256" key="1">
    <source>
        <dbReference type="SAM" id="SignalP"/>
    </source>
</evidence>
<dbReference type="PANTHER" id="PTHR47197:SF3">
    <property type="entry name" value="DIHYDRO-HEME D1 DEHYDROGENASE"/>
    <property type="match status" value="1"/>
</dbReference>
<dbReference type="Proteomes" id="UP000031057">
    <property type="component" value="Unassembled WGS sequence"/>
</dbReference>
<feature type="chain" id="PRO_5002068915" description="Quinohemoprotein amine dehydrogenase" evidence="1">
    <location>
        <begin position="23"/>
        <end position="361"/>
    </location>
</feature>
<accession>A0A0B1ZI69</accession>